<sequence>MPLFQLSDNNLTAVAQDDFVDERTLQRLIEKNLKVVFNSRFIATEFRTGQVHAGRIDTLALSEDGNPVIIEYKNVPSSELINQSLYYLAWLRDHHGDFEIAVQKALGSGVEVDWSEIRVICLAPSYKKYDLHAVQVMGANIELWTFRRFANGAIYLEEVFQRSVSETTATLEGKDPVMVAAGKKAALTRALGGWTFEQHLESKPQQIADLAIEIQEFMLALDPTIEEAPKKLYIAYRSSQNIACVEVQQKKILVFLKLDPKQHAGPPGIFRDVSDIGHFGTGDLEVTIKTQADFELAKPFVKLAYDKVGG</sequence>
<dbReference type="Pfam" id="PF18899">
    <property type="entry name" value="DUF5655"/>
    <property type="match status" value="1"/>
</dbReference>
<evidence type="ECO:0000313" key="3">
    <source>
        <dbReference type="Proteomes" id="UP001242045"/>
    </source>
</evidence>
<dbReference type="RefSeq" id="WP_307613116.1">
    <property type="nucleotide sequence ID" value="NZ_JAUSRD010000020.1"/>
</dbReference>
<proteinExistence type="predicted"/>
<dbReference type="InterPro" id="IPR011856">
    <property type="entry name" value="tRNA_endonuc-like_dom_sf"/>
</dbReference>
<dbReference type="AlphaFoldDB" id="A0AAW8D5N9"/>
<organism evidence="2 3">
    <name type="scientific">Variovorax boronicumulans</name>
    <dbReference type="NCBI Taxonomy" id="436515"/>
    <lineage>
        <taxon>Bacteria</taxon>
        <taxon>Pseudomonadati</taxon>
        <taxon>Pseudomonadota</taxon>
        <taxon>Betaproteobacteria</taxon>
        <taxon>Burkholderiales</taxon>
        <taxon>Comamonadaceae</taxon>
        <taxon>Variovorax</taxon>
    </lineage>
</organism>
<feature type="domain" description="DUF5655" evidence="1">
    <location>
        <begin position="197"/>
        <end position="306"/>
    </location>
</feature>
<dbReference type="Proteomes" id="UP001242045">
    <property type="component" value="Unassembled WGS sequence"/>
</dbReference>
<reference evidence="2" key="1">
    <citation type="submission" date="2023-07" db="EMBL/GenBank/DDBJ databases">
        <title>Sorghum-associated microbial communities from plants grown in Nebraska, USA.</title>
        <authorList>
            <person name="Schachtman D."/>
        </authorList>
    </citation>
    <scope>NUCLEOTIDE SEQUENCE</scope>
    <source>
        <strain evidence="2">DS3754</strain>
    </source>
</reference>
<dbReference type="InterPro" id="IPR043714">
    <property type="entry name" value="DUF5655"/>
</dbReference>
<dbReference type="EMBL" id="JAUSRD010000020">
    <property type="protein sequence ID" value="MDP9896646.1"/>
    <property type="molecule type" value="Genomic_DNA"/>
</dbReference>
<dbReference type="GO" id="GO:0003676">
    <property type="term" value="F:nucleic acid binding"/>
    <property type="evidence" value="ECO:0007669"/>
    <property type="project" value="InterPro"/>
</dbReference>
<gene>
    <name evidence="2" type="ORF">J2W31_005782</name>
</gene>
<comment type="caution">
    <text evidence="2">The sequence shown here is derived from an EMBL/GenBank/DDBJ whole genome shotgun (WGS) entry which is preliminary data.</text>
</comment>
<dbReference type="Gene3D" id="3.40.1350.10">
    <property type="match status" value="1"/>
</dbReference>
<evidence type="ECO:0000259" key="1">
    <source>
        <dbReference type="Pfam" id="PF18899"/>
    </source>
</evidence>
<name>A0AAW8D5N9_9BURK</name>
<evidence type="ECO:0000313" key="2">
    <source>
        <dbReference type="EMBL" id="MDP9896646.1"/>
    </source>
</evidence>
<accession>A0AAW8D5N9</accession>
<protein>
    <submittedName>
        <fullName evidence="2">Transport protein</fullName>
    </submittedName>
</protein>